<keyword evidence="5" id="KW-0560">Oxidoreductase</keyword>
<dbReference type="InterPro" id="IPR006093">
    <property type="entry name" value="Oxy_OxRdtase_FAD_BS"/>
</dbReference>
<dbReference type="Gene3D" id="3.30.465.10">
    <property type="match status" value="1"/>
</dbReference>
<dbReference type="GO" id="GO:0016491">
    <property type="term" value="F:oxidoreductase activity"/>
    <property type="evidence" value="ECO:0007669"/>
    <property type="project" value="UniProtKB-KW"/>
</dbReference>
<dbReference type="Gene3D" id="3.40.462.20">
    <property type="match status" value="1"/>
</dbReference>
<dbReference type="AlphaFoldDB" id="A0A1C6VV20"/>
<dbReference type="EMBL" id="FMIC01000002">
    <property type="protein sequence ID" value="SCL70156.1"/>
    <property type="molecule type" value="Genomic_DNA"/>
</dbReference>
<dbReference type="RefSeq" id="WP_091630257.1">
    <property type="nucleotide sequence ID" value="NZ_FMIC01000002.1"/>
</dbReference>
<evidence type="ECO:0000259" key="6">
    <source>
        <dbReference type="PROSITE" id="PS51387"/>
    </source>
</evidence>
<dbReference type="InterPro" id="IPR016169">
    <property type="entry name" value="FAD-bd_PCMH_sub2"/>
</dbReference>
<evidence type="ECO:0000256" key="1">
    <source>
        <dbReference type="ARBA" id="ARBA00001974"/>
    </source>
</evidence>
<dbReference type="InterPro" id="IPR016166">
    <property type="entry name" value="FAD-bd_PCMH"/>
</dbReference>
<dbReference type="SUPFAM" id="SSF56176">
    <property type="entry name" value="FAD-binding/transporter-associated domain-like"/>
    <property type="match status" value="1"/>
</dbReference>
<evidence type="ECO:0000256" key="5">
    <source>
        <dbReference type="ARBA" id="ARBA00023002"/>
    </source>
</evidence>
<keyword evidence="3" id="KW-0285">Flavoprotein</keyword>
<dbReference type="InterPro" id="IPR050416">
    <property type="entry name" value="FAD-linked_Oxidoreductase"/>
</dbReference>
<reference evidence="7 8" key="1">
    <citation type="submission" date="2016-06" db="EMBL/GenBank/DDBJ databases">
        <authorList>
            <person name="Kjaerup R.B."/>
            <person name="Dalgaard T.S."/>
            <person name="Juul-Madsen H.R."/>
        </authorList>
    </citation>
    <scope>NUCLEOTIDE SEQUENCE [LARGE SCALE GENOMIC DNA]</scope>
    <source>
        <strain evidence="7 8">DSM 43363</strain>
    </source>
</reference>
<evidence type="ECO:0000256" key="4">
    <source>
        <dbReference type="ARBA" id="ARBA00022827"/>
    </source>
</evidence>
<sequence length="460" mass="47851">MTVTGGRRAGIAVAGDPDYDAATQVFNLHAPAHPVAAVTAHTVQDVRAAMRFARTERLAVRVHSTGHGAGAARAMGDAVLIRTQLDGGVRVDPQRRLARVPAGTRWAEVVDAAAAYGLAAPHGTSAGVGVVGYSLRGGISVYGRKVGLAVNSVRAVELVTADDELRRVDLAEDPDLFWAVRGGGGGFGVVTAIEIALFPARRVTTGATYWSGTRAAEVMDRWRAWTAGAPPEATTSLQVLNLPDAPVVPDSLKAGTMIGVAGTILGTELDPRLAWQQAQSLLSPLRTIGEPLLDTWQLCSPGEVAHAQLAPNEPGPMVGDHMLFGDLGDRGAATFLDVTGPGSGSPLISAELRHLGGAFAVPADTGGAFRHLDAAYAYLGTAVPDGPDGAAAIEKHSAVVRAALAPWDTGRTTPTLVESVSQPQAHLDPDVVDAVDRVRLRVDPDGLFRDDIVPGSSRLR</sequence>
<feature type="domain" description="FAD-binding PCMH-type" evidence="6">
    <location>
        <begin position="30"/>
        <end position="200"/>
    </location>
</feature>
<dbReference type="STRING" id="47871.GA0070608_4248"/>
<evidence type="ECO:0000256" key="2">
    <source>
        <dbReference type="ARBA" id="ARBA00005466"/>
    </source>
</evidence>
<dbReference type="InterPro" id="IPR036318">
    <property type="entry name" value="FAD-bd_PCMH-like_sf"/>
</dbReference>
<dbReference type="Proteomes" id="UP000199343">
    <property type="component" value="Unassembled WGS sequence"/>
</dbReference>
<dbReference type="Pfam" id="PF01565">
    <property type="entry name" value="FAD_binding_4"/>
    <property type="match status" value="1"/>
</dbReference>
<organism evidence="7 8">
    <name type="scientific">Micromonospora peucetia</name>
    <dbReference type="NCBI Taxonomy" id="47871"/>
    <lineage>
        <taxon>Bacteria</taxon>
        <taxon>Bacillati</taxon>
        <taxon>Actinomycetota</taxon>
        <taxon>Actinomycetes</taxon>
        <taxon>Micromonosporales</taxon>
        <taxon>Micromonosporaceae</taxon>
        <taxon>Micromonospora</taxon>
    </lineage>
</organism>
<evidence type="ECO:0000256" key="3">
    <source>
        <dbReference type="ARBA" id="ARBA00022630"/>
    </source>
</evidence>
<dbReference type="InterPro" id="IPR006094">
    <property type="entry name" value="Oxid_FAD_bind_N"/>
</dbReference>
<proteinExistence type="inferred from homology"/>
<comment type="cofactor">
    <cofactor evidence="1">
        <name>FAD</name>
        <dbReference type="ChEBI" id="CHEBI:57692"/>
    </cofactor>
</comment>
<dbReference type="PROSITE" id="PS00862">
    <property type="entry name" value="OX2_COVAL_FAD"/>
    <property type="match status" value="1"/>
</dbReference>
<dbReference type="PROSITE" id="PS51387">
    <property type="entry name" value="FAD_PCMH"/>
    <property type="match status" value="1"/>
</dbReference>
<dbReference type="PANTHER" id="PTHR42973:SF39">
    <property type="entry name" value="FAD-BINDING PCMH-TYPE DOMAIN-CONTAINING PROTEIN"/>
    <property type="match status" value="1"/>
</dbReference>
<keyword evidence="4" id="KW-0274">FAD</keyword>
<evidence type="ECO:0000313" key="7">
    <source>
        <dbReference type="EMBL" id="SCL70156.1"/>
    </source>
</evidence>
<dbReference type="OrthoDB" id="9775082at2"/>
<dbReference type="GO" id="GO:0071949">
    <property type="term" value="F:FAD binding"/>
    <property type="evidence" value="ECO:0007669"/>
    <property type="project" value="InterPro"/>
</dbReference>
<evidence type="ECO:0000313" key="8">
    <source>
        <dbReference type="Proteomes" id="UP000199343"/>
    </source>
</evidence>
<comment type="similarity">
    <text evidence="2">Belongs to the oxygen-dependent FAD-linked oxidoreductase family.</text>
</comment>
<dbReference type="Gene3D" id="3.30.43.10">
    <property type="entry name" value="Uridine Diphospho-n-acetylenolpyruvylglucosamine Reductase, domain 2"/>
    <property type="match status" value="1"/>
</dbReference>
<dbReference type="InterPro" id="IPR016167">
    <property type="entry name" value="FAD-bd_PCMH_sub1"/>
</dbReference>
<gene>
    <name evidence="7" type="ORF">GA0070608_4248</name>
</gene>
<accession>A0A1C6VV20</accession>
<name>A0A1C6VV20_9ACTN</name>
<protein>
    <submittedName>
        <fullName evidence="7">FAD/FMN-containing dehydrogenase</fullName>
    </submittedName>
</protein>
<dbReference type="PANTHER" id="PTHR42973">
    <property type="entry name" value="BINDING OXIDOREDUCTASE, PUTATIVE (AFU_ORTHOLOGUE AFUA_1G17690)-RELATED"/>
    <property type="match status" value="1"/>
</dbReference>